<dbReference type="PROSITE" id="PS00501">
    <property type="entry name" value="SPASE_I_1"/>
    <property type="match status" value="1"/>
</dbReference>
<evidence type="ECO:0000256" key="11">
    <source>
        <dbReference type="ARBA" id="ARBA00022989"/>
    </source>
</evidence>
<dbReference type="AlphaFoldDB" id="A0A0R3T607"/>
<protein>
    <recommendedName>
        <fullName evidence="5 14">Signal peptidase complex catalytic subunit SEC11</fullName>
        <ecNumber evidence="4 14">3.4.21.89</ecNumber>
    </recommendedName>
</protein>
<dbReference type="InterPro" id="IPR001733">
    <property type="entry name" value="Peptidase_S26B"/>
</dbReference>
<dbReference type="EC" id="3.4.21.89" evidence="4 14"/>
<comment type="similarity">
    <text evidence="3 14">Belongs to the peptidase S26B family.</text>
</comment>
<dbReference type="SUPFAM" id="SSF51306">
    <property type="entry name" value="LexA/Signal peptidase"/>
    <property type="match status" value="1"/>
</dbReference>
<evidence type="ECO:0000256" key="14">
    <source>
        <dbReference type="RuleBase" id="RU362047"/>
    </source>
</evidence>
<gene>
    <name evidence="16" type="ORF">HNAJ_LOCUS2494</name>
</gene>
<dbReference type="WBParaSite" id="HNAJ_0000249501-mRNA-1">
    <property type="protein sequence ID" value="HNAJ_0000249501-mRNA-1"/>
    <property type="gene ID" value="HNAJ_0000249501"/>
</dbReference>
<dbReference type="InterPro" id="IPR036286">
    <property type="entry name" value="LexA/Signal_pep-like_sf"/>
</dbReference>
<feature type="transmembrane region" description="Helical" evidence="14">
    <location>
        <begin position="22"/>
        <end position="40"/>
    </location>
</feature>
<evidence type="ECO:0000313" key="18">
    <source>
        <dbReference type="WBParaSite" id="HNAJ_0000249501-mRNA-1"/>
    </source>
</evidence>
<comment type="catalytic activity">
    <reaction evidence="1 14">
        <text>Cleavage of hydrophobic, N-terminal signal or leader sequences from secreted and periplasmic proteins.</text>
        <dbReference type="EC" id="3.4.21.89"/>
    </reaction>
</comment>
<keyword evidence="10 14" id="KW-0735">Signal-anchor</keyword>
<evidence type="ECO:0000256" key="10">
    <source>
        <dbReference type="ARBA" id="ARBA00022968"/>
    </source>
</evidence>
<evidence type="ECO:0000259" key="15">
    <source>
        <dbReference type="Pfam" id="PF00717"/>
    </source>
</evidence>
<evidence type="ECO:0000256" key="1">
    <source>
        <dbReference type="ARBA" id="ARBA00000677"/>
    </source>
</evidence>
<dbReference type="NCBIfam" id="TIGR02228">
    <property type="entry name" value="sigpep_I_arch"/>
    <property type="match status" value="1"/>
</dbReference>
<comment type="subcellular location">
    <subcellularLocation>
        <location evidence="2">Endoplasmic reticulum membrane</location>
        <topology evidence="2">Single-pass type II membrane protein</topology>
    </subcellularLocation>
</comment>
<evidence type="ECO:0000313" key="17">
    <source>
        <dbReference type="Proteomes" id="UP000278807"/>
    </source>
</evidence>
<accession>A0A0R3T607</accession>
<evidence type="ECO:0000256" key="13">
    <source>
        <dbReference type="ARBA" id="ARBA00045533"/>
    </source>
</evidence>
<dbReference type="GO" id="GO:0006465">
    <property type="term" value="P:signal peptide processing"/>
    <property type="evidence" value="ECO:0007669"/>
    <property type="project" value="UniProtKB-UniRule"/>
</dbReference>
<comment type="function">
    <text evidence="13">Catalytic component of the signal peptidase complex (SPC) which catalyzes the cleavage of N-terminal signal sequences from nascent proteins as they are translocated into the lumen of the endoplasmic reticulum. Specifically cleaves N-terminal signal peptides that contain a hydrophobic alpha-helix (h-region) shorter than 18-20 amino acids.</text>
</comment>
<evidence type="ECO:0000256" key="9">
    <source>
        <dbReference type="ARBA" id="ARBA00022824"/>
    </source>
</evidence>
<evidence type="ECO:0000256" key="12">
    <source>
        <dbReference type="ARBA" id="ARBA00023136"/>
    </source>
</evidence>
<reference evidence="16 17" key="2">
    <citation type="submission" date="2018-11" db="EMBL/GenBank/DDBJ databases">
        <authorList>
            <consortium name="Pathogen Informatics"/>
        </authorList>
    </citation>
    <scope>NUCLEOTIDE SEQUENCE [LARGE SCALE GENOMIC DNA]</scope>
</reference>
<dbReference type="OrthoDB" id="10257561at2759"/>
<dbReference type="STRING" id="102285.A0A0R3T607"/>
<evidence type="ECO:0000256" key="6">
    <source>
        <dbReference type="ARBA" id="ARBA00022670"/>
    </source>
</evidence>
<evidence type="ECO:0000256" key="2">
    <source>
        <dbReference type="ARBA" id="ARBA00004648"/>
    </source>
</evidence>
<dbReference type="FunFam" id="2.10.109.10:FF:000003">
    <property type="entry name" value="Signal peptidase complex catalytic subunit SEC11"/>
    <property type="match status" value="1"/>
</dbReference>
<proteinExistence type="inferred from homology"/>
<reference evidence="18" key="1">
    <citation type="submission" date="2017-02" db="UniProtKB">
        <authorList>
            <consortium name="WormBaseParasite"/>
        </authorList>
    </citation>
    <scope>IDENTIFICATION</scope>
</reference>
<comment type="subunit">
    <text evidence="14">Component of the signal peptidase complex.</text>
</comment>
<dbReference type="Proteomes" id="UP000278807">
    <property type="component" value="Unassembled WGS sequence"/>
</dbReference>
<feature type="domain" description="Peptidase S24/S26A/S26B/S26C" evidence="15">
    <location>
        <begin position="40"/>
        <end position="144"/>
    </location>
</feature>
<dbReference type="InterPro" id="IPR015927">
    <property type="entry name" value="Peptidase_S24_S26A/B/C"/>
</dbReference>
<dbReference type="GO" id="GO:0004252">
    <property type="term" value="F:serine-type endopeptidase activity"/>
    <property type="evidence" value="ECO:0007669"/>
    <property type="project" value="InterPro"/>
</dbReference>
<organism evidence="18">
    <name type="scientific">Rodentolepis nana</name>
    <name type="common">Dwarf tapeworm</name>
    <name type="synonym">Hymenolepis nana</name>
    <dbReference type="NCBI Taxonomy" id="102285"/>
    <lineage>
        <taxon>Eukaryota</taxon>
        <taxon>Metazoa</taxon>
        <taxon>Spiralia</taxon>
        <taxon>Lophotrochozoa</taxon>
        <taxon>Platyhelminthes</taxon>
        <taxon>Cestoda</taxon>
        <taxon>Eucestoda</taxon>
        <taxon>Cyclophyllidea</taxon>
        <taxon>Hymenolepididae</taxon>
        <taxon>Rodentolepis</taxon>
    </lineage>
</organism>
<evidence type="ECO:0000256" key="5">
    <source>
        <dbReference type="ARBA" id="ARBA00019685"/>
    </source>
</evidence>
<evidence type="ECO:0000313" key="16">
    <source>
        <dbReference type="EMBL" id="VDN98353.1"/>
    </source>
</evidence>
<keyword evidence="11 14" id="KW-1133">Transmembrane helix</keyword>
<keyword evidence="6 14" id="KW-0645">Protease</keyword>
<dbReference type="PANTHER" id="PTHR10806:SF6">
    <property type="entry name" value="SIGNAL PEPTIDASE COMPLEX CATALYTIC SUBUNIT SEC11"/>
    <property type="match status" value="1"/>
</dbReference>
<dbReference type="GO" id="GO:0009003">
    <property type="term" value="F:signal peptidase activity"/>
    <property type="evidence" value="ECO:0007669"/>
    <property type="project" value="UniProtKB-EC"/>
</dbReference>
<dbReference type="CDD" id="cd06530">
    <property type="entry name" value="S26_SPase_I"/>
    <property type="match status" value="1"/>
</dbReference>
<dbReference type="EMBL" id="UZAE01001226">
    <property type="protein sequence ID" value="VDN98353.1"/>
    <property type="molecule type" value="Genomic_DNA"/>
</dbReference>
<evidence type="ECO:0000256" key="8">
    <source>
        <dbReference type="ARBA" id="ARBA00022801"/>
    </source>
</evidence>
<keyword evidence="9 14" id="KW-0256">Endoplasmic reticulum</keyword>
<dbReference type="Pfam" id="PF00717">
    <property type="entry name" value="Peptidase_S24"/>
    <property type="match status" value="1"/>
</dbReference>
<dbReference type="PRINTS" id="PR00728">
    <property type="entry name" value="SIGNALPTASE"/>
</dbReference>
<dbReference type="InterPro" id="IPR019756">
    <property type="entry name" value="Pept_S26A_signal_pept_1_Ser-AS"/>
</dbReference>
<sequence>MGSKILGCDFAGEIKRMNGRQIYYQILTFAMVLSSALMIWKSLILITNSPSPIVVVLSGSMEPAFYRGDLLFLTNFESEPLNVGDITVFKIYDREIPIVHRVMRVHQSNGTVKFLTKGDNNAVDDRALYPQGQDWLEEKHIMGKAKGFLPYIGMVTIIMNDYPKLKYAVIGSLGCFMLITREQ</sequence>
<keyword evidence="7 14" id="KW-0812">Transmembrane</keyword>
<evidence type="ECO:0000256" key="7">
    <source>
        <dbReference type="ARBA" id="ARBA00022692"/>
    </source>
</evidence>
<keyword evidence="8 14" id="KW-0378">Hydrolase</keyword>
<dbReference type="GO" id="GO:0005787">
    <property type="term" value="C:signal peptidase complex"/>
    <property type="evidence" value="ECO:0007669"/>
    <property type="project" value="UniProtKB-ARBA"/>
</dbReference>
<name>A0A0R3T607_RODNA</name>
<dbReference type="PANTHER" id="PTHR10806">
    <property type="entry name" value="SIGNAL PEPTIDASE COMPLEX CATALYTIC SUBUNIT SEC11"/>
    <property type="match status" value="1"/>
</dbReference>
<dbReference type="InterPro" id="IPR019533">
    <property type="entry name" value="Peptidase_S26"/>
</dbReference>
<keyword evidence="12 14" id="KW-0472">Membrane</keyword>
<keyword evidence="17" id="KW-1185">Reference proteome</keyword>
<dbReference type="Gene3D" id="2.10.109.10">
    <property type="entry name" value="Umud Fragment, subunit A"/>
    <property type="match status" value="1"/>
</dbReference>
<evidence type="ECO:0000256" key="3">
    <source>
        <dbReference type="ARBA" id="ARBA00011035"/>
    </source>
</evidence>
<evidence type="ECO:0000256" key="4">
    <source>
        <dbReference type="ARBA" id="ARBA00013208"/>
    </source>
</evidence>